<evidence type="ECO:0008006" key="4">
    <source>
        <dbReference type="Google" id="ProtNLM"/>
    </source>
</evidence>
<feature type="signal peptide" evidence="1">
    <location>
        <begin position="1"/>
        <end position="18"/>
    </location>
</feature>
<name>A0A0C3K029_PISTI</name>
<dbReference type="HOGENOM" id="CLU_138689_1_0_1"/>
<accession>A0A0C3K029</accession>
<organism evidence="2 3">
    <name type="scientific">Pisolithus tinctorius Marx 270</name>
    <dbReference type="NCBI Taxonomy" id="870435"/>
    <lineage>
        <taxon>Eukaryota</taxon>
        <taxon>Fungi</taxon>
        <taxon>Dikarya</taxon>
        <taxon>Basidiomycota</taxon>
        <taxon>Agaricomycotina</taxon>
        <taxon>Agaricomycetes</taxon>
        <taxon>Agaricomycetidae</taxon>
        <taxon>Boletales</taxon>
        <taxon>Sclerodermatineae</taxon>
        <taxon>Pisolithaceae</taxon>
        <taxon>Pisolithus</taxon>
    </lineage>
</organism>
<dbReference type="InParanoid" id="A0A0C3K029"/>
<dbReference type="Proteomes" id="UP000054217">
    <property type="component" value="Unassembled WGS sequence"/>
</dbReference>
<keyword evidence="3" id="KW-1185">Reference proteome</keyword>
<dbReference type="AlphaFoldDB" id="A0A0C3K029"/>
<proteinExistence type="predicted"/>
<dbReference type="EMBL" id="KN831944">
    <property type="protein sequence ID" value="KIO14753.1"/>
    <property type="molecule type" value="Genomic_DNA"/>
</dbReference>
<reference evidence="3" key="2">
    <citation type="submission" date="2015-01" db="EMBL/GenBank/DDBJ databases">
        <title>Evolutionary Origins and Diversification of the Mycorrhizal Mutualists.</title>
        <authorList>
            <consortium name="DOE Joint Genome Institute"/>
            <consortium name="Mycorrhizal Genomics Consortium"/>
            <person name="Kohler A."/>
            <person name="Kuo A."/>
            <person name="Nagy L.G."/>
            <person name="Floudas D."/>
            <person name="Copeland A."/>
            <person name="Barry K.W."/>
            <person name="Cichocki N."/>
            <person name="Veneault-Fourrey C."/>
            <person name="LaButti K."/>
            <person name="Lindquist E.A."/>
            <person name="Lipzen A."/>
            <person name="Lundell T."/>
            <person name="Morin E."/>
            <person name="Murat C."/>
            <person name="Riley R."/>
            <person name="Ohm R."/>
            <person name="Sun H."/>
            <person name="Tunlid A."/>
            <person name="Henrissat B."/>
            <person name="Grigoriev I.V."/>
            <person name="Hibbett D.S."/>
            <person name="Martin F."/>
        </authorList>
    </citation>
    <scope>NUCLEOTIDE SEQUENCE [LARGE SCALE GENOMIC DNA]</scope>
    <source>
        <strain evidence="3">Marx 270</strain>
    </source>
</reference>
<sequence>MSMTTVVGFFALSGGCCVQTSKPGGGAKAYHCLYDTVVQCTSGPVFPAQLCVYSPFNDLLLMDDSVAYVIVRAYIALSIPCDPILLEASKIAAFPGDPGSNHQAIRLTCQSAL</sequence>
<feature type="chain" id="PRO_5002179294" description="Secreted protein" evidence="1">
    <location>
        <begin position="19"/>
        <end position="113"/>
    </location>
</feature>
<reference evidence="2 3" key="1">
    <citation type="submission" date="2014-04" db="EMBL/GenBank/DDBJ databases">
        <authorList>
            <consortium name="DOE Joint Genome Institute"/>
            <person name="Kuo A."/>
            <person name="Kohler A."/>
            <person name="Costa M.D."/>
            <person name="Nagy L.G."/>
            <person name="Floudas D."/>
            <person name="Copeland A."/>
            <person name="Barry K.W."/>
            <person name="Cichocki N."/>
            <person name="Veneault-Fourrey C."/>
            <person name="LaButti K."/>
            <person name="Lindquist E.A."/>
            <person name="Lipzen A."/>
            <person name="Lundell T."/>
            <person name="Morin E."/>
            <person name="Murat C."/>
            <person name="Sun H."/>
            <person name="Tunlid A."/>
            <person name="Henrissat B."/>
            <person name="Grigoriev I.V."/>
            <person name="Hibbett D.S."/>
            <person name="Martin F."/>
            <person name="Nordberg H.P."/>
            <person name="Cantor M.N."/>
            <person name="Hua S.X."/>
        </authorList>
    </citation>
    <scope>NUCLEOTIDE SEQUENCE [LARGE SCALE GENOMIC DNA]</scope>
    <source>
        <strain evidence="2 3">Marx 270</strain>
    </source>
</reference>
<evidence type="ECO:0000256" key="1">
    <source>
        <dbReference type="SAM" id="SignalP"/>
    </source>
</evidence>
<dbReference type="OrthoDB" id="3258371at2759"/>
<gene>
    <name evidence="2" type="ORF">M404DRAFT_119404</name>
</gene>
<evidence type="ECO:0000313" key="2">
    <source>
        <dbReference type="EMBL" id="KIO14753.1"/>
    </source>
</evidence>
<keyword evidence="1" id="KW-0732">Signal</keyword>
<protein>
    <recommendedName>
        <fullName evidence="4">Secreted protein</fullName>
    </recommendedName>
</protein>
<evidence type="ECO:0000313" key="3">
    <source>
        <dbReference type="Proteomes" id="UP000054217"/>
    </source>
</evidence>